<sequence length="400" mass="45496">MLPGTFDFNPCSNDLFSLHHPASLQIPGGMPKERITLFQYTQFISNVASLFFSVTEIYDRAQKDQSFSIPVSRRMLYGRYSFFNTFLDDAVLPYYKGSTFRGVFGHALKSVTCALKRQECSSCLLREKCVYAFVFEIRSNGESGSSDQAETLAPERRRIAAPPHPYVLEPPLDTRRSYLQGESFDFSLILFGQANDYLPYFVYALEEMGLLGIGRQSGNTRARFRLESVMADATVLYNRRERSLKSGNFAEDLVISDSTRSNELKPCESLELTLLTPLRLKYENRLEATLPFHILIRAALRRISSLFQYYGAGEPALDYRGLVERAQRVTVDQSSLHWFDWKRYSNRQDQSMLMGGLMGSIRYSGPLAEFLPLLRICEKTHLGKQTSFGLGKIILTGAKP</sequence>
<evidence type="ECO:0000313" key="2">
    <source>
        <dbReference type="EMBL" id="SEM58580.1"/>
    </source>
</evidence>
<evidence type="ECO:0000259" key="1">
    <source>
        <dbReference type="Pfam" id="PF10040"/>
    </source>
</evidence>
<dbReference type="AlphaFoldDB" id="A0A1H7ZJK3"/>
<dbReference type="Gene3D" id="3.30.70.1900">
    <property type="match status" value="1"/>
</dbReference>
<dbReference type="InterPro" id="IPR019267">
    <property type="entry name" value="CRISPR-assoc_Cas6_C"/>
</dbReference>
<name>A0A1H7ZJK3_9BACT</name>
<gene>
    <name evidence="2" type="ORF">SAMN04489760_12433</name>
</gene>
<dbReference type="Proteomes" id="UP000198744">
    <property type="component" value="Unassembled WGS sequence"/>
</dbReference>
<dbReference type="Pfam" id="PF10040">
    <property type="entry name" value="CRISPR_Cas6"/>
    <property type="match status" value="1"/>
</dbReference>
<dbReference type="STRING" id="43775.SAMN04489760_12433"/>
<organism evidence="2 3">
    <name type="scientific">Syntrophus gentianae</name>
    <dbReference type="NCBI Taxonomy" id="43775"/>
    <lineage>
        <taxon>Bacteria</taxon>
        <taxon>Pseudomonadati</taxon>
        <taxon>Thermodesulfobacteriota</taxon>
        <taxon>Syntrophia</taxon>
        <taxon>Syntrophales</taxon>
        <taxon>Syntrophaceae</taxon>
        <taxon>Syntrophus</taxon>
    </lineage>
</organism>
<evidence type="ECO:0000313" key="3">
    <source>
        <dbReference type="Proteomes" id="UP000198744"/>
    </source>
</evidence>
<dbReference type="EMBL" id="FOBS01000024">
    <property type="protein sequence ID" value="SEM58580.1"/>
    <property type="molecule type" value="Genomic_DNA"/>
</dbReference>
<proteinExistence type="predicted"/>
<keyword evidence="3" id="KW-1185">Reference proteome</keyword>
<accession>A0A1H7ZJK3</accession>
<reference evidence="2 3" key="1">
    <citation type="submission" date="2016-10" db="EMBL/GenBank/DDBJ databases">
        <authorList>
            <person name="de Groot N.N."/>
        </authorList>
    </citation>
    <scope>NUCLEOTIDE SEQUENCE [LARGE SCALE GENOMIC DNA]</scope>
    <source>
        <strain evidence="2 3">DSM 8423</strain>
    </source>
</reference>
<protein>
    <submittedName>
        <fullName evidence="2">Uncharacterized conserved protein</fullName>
    </submittedName>
</protein>
<feature type="domain" description="CRISPR-associated protein Cas6 C-terminal" evidence="1">
    <location>
        <begin position="272"/>
        <end position="393"/>
    </location>
</feature>